<dbReference type="HAMAP" id="MF_00197">
    <property type="entry name" value="DAP_epimerase"/>
    <property type="match status" value="1"/>
</dbReference>
<dbReference type="Gene3D" id="3.10.310.10">
    <property type="entry name" value="Diaminopimelate Epimerase, Chain A, domain 1"/>
    <property type="match status" value="2"/>
</dbReference>
<dbReference type="AlphaFoldDB" id="A0A4Y3UK03"/>
<dbReference type="RefSeq" id="WP_141379898.1">
    <property type="nucleotide sequence ID" value="NZ_BJNA01000011.1"/>
</dbReference>
<feature type="binding site" evidence="8">
    <location>
        <begin position="224"/>
        <end position="225"/>
    </location>
    <ligand>
        <name>substrate</name>
    </ligand>
</feature>
<evidence type="ECO:0000256" key="4">
    <source>
        <dbReference type="ARBA" id="ARBA00022605"/>
    </source>
</evidence>
<dbReference type="PANTHER" id="PTHR31689">
    <property type="entry name" value="DIAMINOPIMELATE EPIMERASE, CHLOROPLASTIC"/>
    <property type="match status" value="1"/>
</dbReference>
<comment type="pathway">
    <text evidence="1 8">Amino-acid biosynthesis; L-lysine biosynthesis via DAP pathway; DL-2,6-diaminopimelate from LL-2,6-diaminopimelate: step 1/1.</text>
</comment>
<comment type="caution">
    <text evidence="8">Lacks conserved residue(s) required for the propagation of feature annotation.</text>
</comment>
<feature type="active site" description="Proton donor" evidence="8">
    <location>
        <position position="84"/>
    </location>
</feature>
<feature type="binding site" evidence="8">
    <location>
        <position position="160"/>
    </location>
    <ligand>
        <name>substrate</name>
    </ligand>
</feature>
<dbReference type="GO" id="GO:0005829">
    <property type="term" value="C:cytosol"/>
    <property type="evidence" value="ECO:0007669"/>
    <property type="project" value="TreeGrafter"/>
</dbReference>
<feature type="site" description="Could be important to modulate the pK values of the two catalytic cysteine residues" evidence="8">
    <location>
        <position position="224"/>
    </location>
</feature>
<dbReference type="OrthoDB" id="9805408at2"/>
<keyword evidence="11" id="KW-1185">Reference proteome</keyword>
<evidence type="ECO:0000256" key="9">
    <source>
        <dbReference type="PROSITE-ProRule" id="PRU10125"/>
    </source>
</evidence>
<dbReference type="PROSITE" id="PS01326">
    <property type="entry name" value="DAP_EPIMERASE"/>
    <property type="match status" value="1"/>
</dbReference>
<feature type="binding site" evidence="8">
    <location>
        <begin position="234"/>
        <end position="235"/>
    </location>
    <ligand>
        <name>substrate</name>
    </ligand>
</feature>
<dbReference type="EC" id="5.1.1.7" evidence="3 8"/>
<evidence type="ECO:0000256" key="7">
    <source>
        <dbReference type="ARBA" id="ARBA00051712"/>
    </source>
</evidence>
<comment type="catalytic activity">
    <reaction evidence="7 8">
        <text>(2S,6S)-2,6-diaminopimelate = meso-2,6-diaminopimelate</text>
        <dbReference type="Rhea" id="RHEA:15393"/>
        <dbReference type="ChEBI" id="CHEBI:57609"/>
        <dbReference type="ChEBI" id="CHEBI:57791"/>
        <dbReference type="EC" id="5.1.1.7"/>
    </reaction>
</comment>
<evidence type="ECO:0000256" key="3">
    <source>
        <dbReference type="ARBA" id="ARBA00013080"/>
    </source>
</evidence>
<evidence type="ECO:0000256" key="5">
    <source>
        <dbReference type="ARBA" id="ARBA00023154"/>
    </source>
</evidence>
<comment type="subunit">
    <text evidence="8">Homodimer.</text>
</comment>
<evidence type="ECO:0000256" key="8">
    <source>
        <dbReference type="HAMAP-Rule" id="MF_00197"/>
    </source>
</evidence>
<dbReference type="PANTHER" id="PTHR31689:SF0">
    <property type="entry name" value="DIAMINOPIMELATE EPIMERASE"/>
    <property type="match status" value="1"/>
</dbReference>
<keyword evidence="6 8" id="KW-0413">Isomerase</keyword>
<gene>
    <name evidence="8" type="primary">dapF</name>
    <name evidence="10" type="ORF">FHX68_0035</name>
</gene>
<evidence type="ECO:0000313" key="11">
    <source>
        <dbReference type="Proteomes" id="UP000319804"/>
    </source>
</evidence>
<dbReference type="Pfam" id="PF01678">
    <property type="entry name" value="DAP_epimerase"/>
    <property type="match status" value="2"/>
</dbReference>
<dbReference type="EMBL" id="VFPS01000001">
    <property type="protein sequence ID" value="TQM99970.1"/>
    <property type="molecule type" value="Genomic_DNA"/>
</dbReference>
<evidence type="ECO:0000256" key="1">
    <source>
        <dbReference type="ARBA" id="ARBA00005196"/>
    </source>
</evidence>
<accession>A0A4Y3UK03</accession>
<dbReference type="UniPathway" id="UPA00034">
    <property type="reaction ID" value="UER00025"/>
</dbReference>
<reference evidence="10 11" key="1">
    <citation type="submission" date="2019-06" db="EMBL/GenBank/DDBJ databases">
        <title>Sequencing the genomes of 1000 actinobacteria strains.</title>
        <authorList>
            <person name="Klenk H.-P."/>
        </authorList>
    </citation>
    <scope>NUCLEOTIDE SEQUENCE [LARGE SCALE GENOMIC DNA]</scope>
    <source>
        <strain evidence="10 11">DSM 20427</strain>
    </source>
</reference>
<keyword evidence="8" id="KW-0963">Cytoplasm</keyword>
<dbReference type="Proteomes" id="UP000319804">
    <property type="component" value="Unassembled WGS sequence"/>
</dbReference>
<dbReference type="GO" id="GO:0009089">
    <property type="term" value="P:lysine biosynthetic process via diaminopimelate"/>
    <property type="evidence" value="ECO:0007669"/>
    <property type="project" value="UniProtKB-UniRule"/>
</dbReference>
<dbReference type="SUPFAM" id="SSF54506">
    <property type="entry name" value="Diaminopimelate epimerase-like"/>
    <property type="match status" value="2"/>
</dbReference>
<dbReference type="NCBIfam" id="TIGR00652">
    <property type="entry name" value="DapF"/>
    <property type="match status" value="1"/>
</dbReference>
<feature type="site" description="Could be important to modulate the pK values of the two catalytic cysteine residues" evidence="8">
    <location>
        <position position="162"/>
    </location>
</feature>
<feature type="binding site" evidence="8">
    <location>
        <begin position="85"/>
        <end position="86"/>
    </location>
    <ligand>
        <name>substrate</name>
    </ligand>
</feature>
<dbReference type="GO" id="GO:0008837">
    <property type="term" value="F:diaminopimelate epimerase activity"/>
    <property type="evidence" value="ECO:0007669"/>
    <property type="project" value="UniProtKB-UniRule"/>
</dbReference>
<sequence length="295" mass="30392">MPQTVAFTKGQGTGNDFVIIPDPDGALALSDAQVAALCDRRFGIGADGTLRVVRSAALVEGAATPDAEWFMDYRNADGSAAEMCGNGIRVFAKYLLEARLATLDDAPLLIGTRAGTKRVTRNDLGFEVDLGLFAVDDSEIVVHARGLDVPRPGVGIDVGNPHIVIALGDPAELDALDLTVQPVVTPAPPHGTNIEFVVPAAARHAQGPGLVRAGVGAIRMRVFERGVGETLSCGTGVAASALAVRHWAGAGAPDEWSVEVPGGTLGVRVVAERDGDHVLLSGPAALVYSGEVALA</sequence>
<comment type="caution">
    <text evidence="10">The sequence shown here is derived from an EMBL/GenBank/DDBJ whole genome shotgun (WGS) entry which is preliminary data.</text>
</comment>
<feature type="active site" evidence="9">
    <location>
        <position position="84"/>
    </location>
</feature>
<evidence type="ECO:0000313" key="10">
    <source>
        <dbReference type="EMBL" id="TQM99970.1"/>
    </source>
</evidence>
<evidence type="ECO:0000256" key="6">
    <source>
        <dbReference type="ARBA" id="ARBA00023235"/>
    </source>
</evidence>
<dbReference type="InterPro" id="IPR018510">
    <property type="entry name" value="DAP_epimerase_AS"/>
</dbReference>
<organism evidence="10 11">
    <name type="scientific">Microbacterium lacticum</name>
    <dbReference type="NCBI Taxonomy" id="33885"/>
    <lineage>
        <taxon>Bacteria</taxon>
        <taxon>Bacillati</taxon>
        <taxon>Actinomycetota</taxon>
        <taxon>Actinomycetes</taxon>
        <taxon>Micrococcales</taxon>
        <taxon>Microbacteriaceae</taxon>
        <taxon>Microbacterium</taxon>
    </lineage>
</organism>
<protein>
    <recommendedName>
        <fullName evidence="3 8">Diaminopimelate epimerase</fullName>
        <shortName evidence="8">DAP epimerase</shortName>
        <ecNumber evidence="3 8">5.1.1.7</ecNumber>
    </recommendedName>
    <alternativeName>
        <fullName evidence="8">PLP-independent amino acid racemase</fullName>
    </alternativeName>
</protein>
<evidence type="ECO:0000256" key="2">
    <source>
        <dbReference type="ARBA" id="ARBA00010219"/>
    </source>
</evidence>
<feature type="active site" description="Proton acceptor" evidence="8">
    <location>
        <position position="233"/>
    </location>
</feature>
<comment type="function">
    <text evidence="8">Catalyzes the stereoinversion of LL-2,6-diaminopimelate (L,L-DAP) to meso-diaminopimelate (meso-DAP), a precursor of L-lysine and an essential component of the bacterial peptidoglycan.</text>
</comment>
<dbReference type="InterPro" id="IPR001653">
    <property type="entry name" value="DAP_epimerase_DapF"/>
</dbReference>
<proteinExistence type="inferred from homology"/>
<comment type="subcellular location">
    <subcellularLocation>
        <location evidence="8">Cytoplasm</location>
    </subcellularLocation>
</comment>
<feature type="binding site" evidence="8">
    <location>
        <position position="75"/>
    </location>
    <ligand>
        <name>substrate</name>
    </ligand>
</feature>
<keyword evidence="5 8" id="KW-0457">Lysine biosynthesis</keyword>
<feature type="binding site" evidence="8">
    <location>
        <position position="15"/>
    </location>
    <ligand>
        <name>substrate</name>
    </ligand>
</feature>
<keyword evidence="4 8" id="KW-0028">Amino-acid biosynthesis</keyword>
<name>A0A4Y3UK03_9MICO</name>
<comment type="similarity">
    <text evidence="2 8">Belongs to the diaminopimelate epimerase family.</text>
</comment>
<feature type="binding site" evidence="8">
    <location>
        <position position="193"/>
    </location>
    <ligand>
        <name>substrate</name>
    </ligand>
</feature>